<proteinExistence type="predicted"/>
<dbReference type="AlphaFoldDB" id="A0A074VQ74"/>
<organism evidence="3 4">
    <name type="scientific">Aureobasidium melanogenum (strain CBS 110374)</name>
    <name type="common">Aureobasidium pullulans var. melanogenum</name>
    <dbReference type="NCBI Taxonomy" id="1043003"/>
    <lineage>
        <taxon>Eukaryota</taxon>
        <taxon>Fungi</taxon>
        <taxon>Dikarya</taxon>
        <taxon>Ascomycota</taxon>
        <taxon>Pezizomycotina</taxon>
        <taxon>Dothideomycetes</taxon>
        <taxon>Dothideomycetidae</taxon>
        <taxon>Dothideales</taxon>
        <taxon>Saccotheciaceae</taxon>
        <taxon>Aureobasidium</taxon>
    </lineage>
</organism>
<accession>A0A074VQ74</accession>
<reference evidence="3 4" key="1">
    <citation type="journal article" date="2014" name="BMC Genomics">
        <title>Genome sequencing of four Aureobasidium pullulans varieties: biotechnological potential, stress tolerance, and description of new species.</title>
        <authorList>
            <person name="Gostin Ar C."/>
            <person name="Ohm R.A."/>
            <person name="Kogej T."/>
            <person name="Sonjak S."/>
            <person name="Turk M."/>
            <person name="Zajc J."/>
            <person name="Zalar P."/>
            <person name="Grube M."/>
            <person name="Sun H."/>
            <person name="Han J."/>
            <person name="Sharma A."/>
            <person name="Chiniquy J."/>
            <person name="Ngan C.Y."/>
            <person name="Lipzen A."/>
            <person name="Barry K."/>
            <person name="Grigoriev I.V."/>
            <person name="Gunde-Cimerman N."/>
        </authorList>
    </citation>
    <scope>NUCLEOTIDE SEQUENCE [LARGE SCALE GENOMIC DNA]</scope>
    <source>
        <strain evidence="3 4">CBS 110374</strain>
    </source>
</reference>
<feature type="compositionally biased region" description="Low complexity" evidence="1">
    <location>
        <begin position="1"/>
        <end position="19"/>
    </location>
</feature>
<feature type="region of interest" description="Disordered" evidence="1">
    <location>
        <begin position="1"/>
        <end position="55"/>
    </location>
</feature>
<dbReference type="Proteomes" id="UP000030672">
    <property type="component" value="Unassembled WGS sequence"/>
</dbReference>
<keyword evidence="4" id="KW-1185">Reference proteome</keyword>
<gene>
    <name evidence="3" type="ORF">M437DRAFT_66459</name>
</gene>
<dbReference type="GeneID" id="63918124"/>
<keyword evidence="2" id="KW-1133">Transmembrane helix</keyword>
<feature type="transmembrane region" description="Helical" evidence="2">
    <location>
        <begin position="161"/>
        <end position="182"/>
    </location>
</feature>
<keyword evidence="2" id="KW-0472">Membrane</keyword>
<dbReference type="HOGENOM" id="CLU_1402164_0_0_1"/>
<name>A0A074VQ74_AURM1</name>
<dbReference type="RefSeq" id="XP_040879626.1">
    <property type="nucleotide sequence ID" value="XM_041024751.1"/>
</dbReference>
<keyword evidence="2" id="KW-0812">Transmembrane</keyword>
<protein>
    <submittedName>
        <fullName evidence="3">Uncharacterized protein</fullName>
    </submittedName>
</protein>
<evidence type="ECO:0000313" key="4">
    <source>
        <dbReference type="Proteomes" id="UP000030672"/>
    </source>
</evidence>
<evidence type="ECO:0000313" key="3">
    <source>
        <dbReference type="EMBL" id="KEQ62603.1"/>
    </source>
</evidence>
<evidence type="ECO:0000256" key="1">
    <source>
        <dbReference type="SAM" id="MobiDB-lite"/>
    </source>
</evidence>
<evidence type="ECO:0000256" key="2">
    <source>
        <dbReference type="SAM" id="Phobius"/>
    </source>
</evidence>
<dbReference type="EMBL" id="KL584834">
    <property type="protein sequence ID" value="KEQ62603.1"/>
    <property type="molecule type" value="Genomic_DNA"/>
</dbReference>
<sequence>METSQTNPSTWKSTSSTTRTPPPAYEMQDLGPAVAAAPPSNLPVPATQPRPHAKRERCVGLKCRFITEAFGGTIKTPPNTSMKNSHHYSSTIMEPNTDSWKTDLCKAGTKYSSEQAPPAYKMQDFRSSSLQAVFPTPGPRQPQHTESVNWCGIAKALGCTVLVLAVGGAIIYGIMCGIVKVAETKQQHQRIPFW</sequence>